<dbReference type="RefSeq" id="WP_377603546.1">
    <property type="nucleotide sequence ID" value="NZ_JBHUME010000008.1"/>
</dbReference>
<comment type="caution">
    <text evidence="1">The sequence shown here is derived from an EMBL/GenBank/DDBJ whole genome shotgun (WGS) entry which is preliminary data.</text>
</comment>
<proteinExistence type="predicted"/>
<organism evidence="1 2">
    <name type="scientific">Paenibacillus gansuensis</name>
    <dbReference type="NCBI Taxonomy" id="306542"/>
    <lineage>
        <taxon>Bacteria</taxon>
        <taxon>Bacillati</taxon>
        <taxon>Bacillota</taxon>
        <taxon>Bacilli</taxon>
        <taxon>Bacillales</taxon>
        <taxon>Paenibacillaceae</taxon>
        <taxon>Paenibacillus</taxon>
    </lineage>
</organism>
<gene>
    <name evidence="1" type="ORF">ACFSUF_14030</name>
</gene>
<dbReference type="EMBL" id="JBHUME010000008">
    <property type="protein sequence ID" value="MFD2613546.1"/>
    <property type="molecule type" value="Genomic_DNA"/>
</dbReference>
<evidence type="ECO:0008006" key="3">
    <source>
        <dbReference type="Google" id="ProtNLM"/>
    </source>
</evidence>
<reference evidence="2" key="1">
    <citation type="journal article" date="2019" name="Int. J. Syst. Evol. Microbiol.">
        <title>The Global Catalogue of Microorganisms (GCM) 10K type strain sequencing project: providing services to taxonomists for standard genome sequencing and annotation.</title>
        <authorList>
            <consortium name="The Broad Institute Genomics Platform"/>
            <consortium name="The Broad Institute Genome Sequencing Center for Infectious Disease"/>
            <person name="Wu L."/>
            <person name="Ma J."/>
        </authorList>
    </citation>
    <scope>NUCLEOTIDE SEQUENCE [LARGE SCALE GENOMIC DNA]</scope>
    <source>
        <strain evidence="2">KCTC 3950</strain>
    </source>
</reference>
<protein>
    <recommendedName>
        <fullName evidence="3">Rho termination factor N-terminal domain-containing protein</fullName>
    </recommendedName>
</protein>
<accession>A0ABW5PFP6</accession>
<evidence type="ECO:0000313" key="2">
    <source>
        <dbReference type="Proteomes" id="UP001597541"/>
    </source>
</evidence>
<keyword evidence="2" id="KW-1185">Reference proteome</keyword>
<dbReference type="Proteomes" id="UP001597541">
    <property type="component" value="Unassembled WGS sequence"/>
</dbReference>
<sequence>MYELKRDNVHRIVATEAEKTRLLSEGFKEVEQPIEEPDKDKDLRLEDLTIPQLKEHAEKQGVDLKGATKKEEIIALLEGGKQDAGQ</sequence>
<evidence type="ECO:0000313" key="1">
    <source>
        <dbReference type="EMBL" id="MFD2613546.1"/>
    </source>
</evidence>
<name>A0ABW5PFP6_9BACL</name>